<accession>A0ABY8XY96</accession>
<keyword evidence="1" id="KW-0472">Membrane</keyword>
<reference evidence="2 3" key="1">
    <citation type="submission" date="2023-06" db="EMBL/GenBank/DDBJ databases">
        <authorList>
            <person name="Oyuntsetseg B."/>
            <person name="Kim S.B."/>
        </authorList>
    </citation>
    <scope>NUCLEOTIDE SEQUENCE [LARGE SCALE GENOMIC DNA]</scope>
    <source>
        <strain evidence="2 3">2-2</strain>
    </source>
</reference>
<feature type="transmembrane region" description="Helical" evidence="1">
    <location>
        <begin position="12"/>
        <end position="32"/>
    </location>
</feature>
<feature type="transmembrane region" description="Helical" evidence="1">
    <location>
        <begin position="297"/>
        <end position="317"/>
    </location>
</feature>
<evidence type="ECO:0000313" key="2">
    <source>
        <dbReference type="EMBL" id="WIV60705.1"/>
    </source>
</evidence>
<feature type="transmembrane region" description="Helical" evidence="1">
    <location>
        <begin position="272"/>
        <end position="291"/>
    </location>
</feature>
<name>A0ABY8XY96_9PSEU</name>
<dbReference type="Proteomes" id="UP001227101">
    <property type="component" value="Chromosome"/>
</dbReference>
<proteinExistence type="predicted"/>
<feature type="transmembrane region" description="Helical" evidence="1">
    <location>
        <begin position="136"/>
        <end position="153"/>
    </location>
</feature>
<dbReference type="SUPFAM" id="SSF103473">
    <property type="entry name" value="MFS general substrate transporter"/>
    <property type="match status" value="1"/>
</dbReference>
<protein>
    <submittedName>
        <fullName evidence="2">MFS transporter</fullName>
    </submittedName>
</protein>
<evidence type="ECO:0000256" key="1">
    <source>
        <dbReference type="SAM" id="Phobius"/>
    </source>
</evidence>
<organism evidence="2 3">
    <name type="scientific">Amycolatopsis nalaikhensis</name>
    <dbReference type="NCBI Taxonomy" id="715472"/>
    <lineage>
        <taxon>Bacteria</taxon>
        <taxon>Bacillati</taxon>
        <taxon>Actinomycetota</taxon>
        <taxon>Actinomycetes</taxon>
        <taxon>Pseudonocardiales</taxon>
        <taxon>Pseudonocardiaceae</taxon>
        <taxon>Amycolatopsis</taxon>
    </lineage>
</organism>
<feature type="transmembrane region" description="Helical" evidence="1">
    <location>
        <begin position="329"/>
        <end position="350"/>
    </location>
</feature>
<keyword evidence="1" id="KW-0812">Transmembrane</keyword>
<feature type="transmembrane region" description="Helical" evidence="1">
    <location>
        <begin position="52"/>
        <end position="71"/>
    </location>
</feature>
<feature type="transmembrane region" description="Helical" evidence="1">
    <location>
        <begin position="206"/>
        <end position="226"/>
    </location>
</feature>
<feature type="transmembrane region" description="Helical" evidence="1">
    <location>
        <begin position="159"/>
        <end position="178"/>
    </location>
</feature>
<feature type="transmembrane region" description="Helical" evidence="1">
    <location>
        <begin position="362"/>
        <end position="381"/>
    </location>
</feature>
<sequence length="394" mass="39411">MTTAHVPRAAIFSPVAAGVTVAVLALNLRPAVTSMGALLTRIETAAGLSPPLAATLVALPTWAFAVGGVTAWRLRARFGIRAVVSSALGVLAVSLIARTLPGDVTILVGTTAACLAIAVLGALLPVIVHTATPGSAACYTACLGAGSAVGALLTPTGVAWQIGLGCWALLAAIGLLVWQGSSRHLVAPAGAAPAVRVSPRTLTPRGTIATLTVHFGLLSAVTFLLMGRLPAILHAAGLTQAEAGHHFAAVMVLGVPVSLAVPYLARRVRHTPLAAGFAGSSIAGVTGLLISPATVTWLWTGLLGIGLGALALALVDLNHRTAGDPDTTAALSSIVQGLGYTLAGVLALGIGLLETATGTWTWPLYVLVVALVGQVLTGTTIGDVRAAPTSPEVP</sequence>
<dbReference type="InterPro" id="IPR052524">
    <property type="entry name" value="MFS_Cyanate_Porter"/>
</dbReference>
<dbReference type="PANTHER" id="PTHR23523">
    <property type="match status" value="1"/>
</dbReference>
<dbReference type="EMBL" id="CP127173">
    <property type="protein sequence ID" value="WIV60705.1"/>
    <property type="molecule type" value="Genomic_DNA"/>
</dbReference>
<feature type="transmembrane region" description="Helical" evidence="1">
    <location>
        <begin position="78"/>
        <end position="98"/>
    </location>
</feature>
<dbReference type="PANTHER" id="PTHR23523:SF2">
    <property type="entry name" value="2-NITROIMIDAZOLE TRANSPORTER"/>
    <property type="match status" value="1"/>
</dbReference>
<dbReference type="InterPro" id="IPR036259">
    <property type="entry name" value="MFS_trans_sf"/>
</dbReference>
<evidence type="ECO:0000313" key="3">
    <source>
        <dbReference type="Proteomes" id="UP001227101"/>
    </source>
</evidence>
<keyword evidence="1" id="KW-1133">Transmembrane helix</keyword>
<dbReference type="Gene3D" id="1.20.1250.20">
    <property type="entry name" value="MFS general substrate transporter like domains"/>
    <property type="match status" value="1"/>
</dbReference>
<dbReference type="RefSeq" id="WP_285458314.1">
    <property type="nucleotide sequence ID" value="NZ_CP127173.1"/>
</dbReference>
<feature type="transmembrane region" description="Helical" evidence="1">
    <location>
        <begin position="246"/>
        <end position="265"/>
    </location>
</feature>
<keyword evidence="3" id="KW-1185">Reference proteome</keyword>
<feature type="transmembrane region" description="Helical" evidence="1">
    <location>
        <begin position="104"/>
        <end position="124"/>
    </location>
</feature>
<gene>
    <name evidence="2" type="ORF">QP939_19865</name>
</gene>